<gene>
    <name evidence="1" type="ORF">SFB21_0228</name>
</gene>
<organism evidence="1 2">
    <name type="scientific">Acinetobacter bouvetii</name>
    <dbReference type="NCBI Taxonomy" id="202951"/>
    <lineage>
        <taxon>Bacteria</taxon>
        <taxon>Pseudomonadati</taxon>
        <taxon>Pseudomonadota</taxon>
        <taxon>Gammaproteobacteria</taxon>
        <taxon>Moraxellales</taxon>
        <taxon>Moraxellaceae</taxon>
        <taxon>Acinetobacter</taxon>
    </lineage>
</organism>
<dbReference type="RefSeq" id="WP_174558231.1">
    <property type="nucleotide sequence ID" value="NZ_CADDTS010000004.1"/>
</dbReference>
<evidence type="ECO:0000313" key="1">
    <source>
        <dbReference type="EMBL" id="CAB1207714.1"/>
    </source>
</evidence>
<proteinExistence type="predicted"/>
<comment type="caution">
    <text evidence="1">The sequence shown here is derived from an EMBL/GenBank/DDBJ whole genome shotgun (WGS) entry which is preliminary data.</text>
</comment>
<name>A0A811GAY6_9GAMM</name>
<dbReference type="AlphaFoldDB" id="A0A811GAY6"/>
<reference evidence="1 2" key="1">
    <citation type="submission" date="2020-02" db="EMBL/GenBank/DDBJ databases">
        <authorList>
            <person name="Chaudhuri R."/>
        </authorList>
    </citation>
    <scope>NUCLEOTIDE SEQUENCE [LARGE SCALE GENOMIC DNA]</scope>
    <source>
        <strain evidence="1">SFB21</strain>
    </source>
</reference>
<evidence type="ECO:0000313" key="2">
    <source>
        <dbReference type="Proteomes" id="UP000489961"/>
    </source>
</evidence>
<dbReference type="EMBL" id="CADDTS010000004">
    <property type="protein sequence ID" value="CAB1207714.1"/>
    <property type="molecule type" value="Genomic_DNA"/>
</dbReference>
<dbReference type="Proteomes" id="UP000489961">
    <property type="component" value="Unassembled WGS sequence"/>
</dbReference>
<accession>A0A811GAY6</accession>
<protein>
    <submittedName>
        <fullName evidence="1">Uncharacterized protein</fullName>
    </submittedName>
</protein>
<sequence>MSLNDNQQNRHLSRFLELLEDCYDGKLKAFSDDFSNFDDTFYEKLKKEVQRAKVGTISLKKEDAFKKYNFFLEYKLWEKNNTDMKMKKFDLNIDGLIKSICK</sequence>